<accession>Q3IFS5</accession>
<feature type="chain" id="PRO_5004225639" evidence="1">
    <location>
        <begin position="22"/>
        <end position="642"/>
    </location>
</feature>
<dbReference type="eggNOG" id="COG4247">
    <property type="taxonomic scope" value="Bacteria"/>
</dbReference>
<keyword evidence="1" id="KW-0732">Signal</keyword>
<feature type="domain" description="BPP" evidence="2">
    <location>
        <begin position="21"/>
        <end position="310"/>
    </location>
</feature>
<dbReference type="InterPro" id="IPR011042">
    <property type="entry name" value="6-blade_b-propeller_TolB-like"/>
</dbReference>
<gene>
    <name evidence="3" type="ordered locus">PSHAa0438</name>
</gene>
<dbReference type="AlphaFoldDB" id="Q3IFS5"/>
<sequence>MKYSLVTTLLCSLLPIMGCHAQKTTTTTVNINPLFSEPAFSGKQGVMLSGEEPKWLLTSESKGLLLLDQQAQPLSRFNGNFETLTMRENVLLNEEQSTLIATIDNEHNTIKLLSLKQDNTFTLQSSLPFEHSQLESLCLFRQPLGDISLFAVDAVGEVHQFIIYNAKQQHIDIQPIRSFVGVPEVQGCAVDDSREQLYLVEGNIGVWQYDANPESDPMRTLIVAANPFGQLQGDISDISVTAEGSVWITTPENQQLHVIQPITGLYQSITLDGLTEPETVNVTLHNKRFQAVVFDAVQDSYWQVDDLKNIVPQKLLKTTTLATISADVQTDPVLRFGDAADDPAIWVDQQTPANSLILGTDKRVGLMVYGLDGALLQSLEIGRVNNVDVRQHSSINSPLNTIITASNRTKSSISVFELDEQRSVHHVGEIATDLGDIYGLCMYQSDSGSYVFVNDKDGRYQQYRISATKPNIVAKKVREFALPSQPEGCSADDRTGKLYMGEEDAGIWQIDAEPNPSAQASRIADVGDILKDDVEGMEVYHGQNASYLVVSSQGNNSFVVYGLWDDYPILTNFRIDMDLTNGIDGVSETDGLTVSAAALPGYPQGVLIVQDGRNQLPQQPQNFKVVDWRKVQALIEQSDHVN</sequence>
<evidence type="ECO:0000256" key="1">
    <source>
        <dbReference type="SAM" id="SignalP"/>
    </source>
</evidence>
<dbReference type="PROSITE" id="PS51662">
    <property type="entry name" value="BP_PHYTASE"/>
    <property type="match status" value="2"/>
</dbReference>
<organism evidence="3 4">
    <name type="scientific">Pseudoalteromonas translucida (strain TAC 125)</name>
    <dbReference type="NCBI Taxonomy" id="326442"/>
    <lineage>
        <taxon>Bacteria</taxon>
        <taxon>Pseudomonadati</taxon>
        <taxon>Pseudomonadota</taxon>
        <taxon>Gammaproteobacteria</taxon>
        <taxon>Alteromonadales</taxon>
        <taxon>Pseudoalteromonadaceae</taxon>
        <taxon>Pseudoalteromonas</taxon>
    </lineage>
</organism>
<evidence type="ECO:0000259" key="2">
    <source>
        <dbReference type="PROSITE" id="PS51662"/>
    </source>
</evidence>
<dbReference type="Pfam" id="PF02333">
    <property type="entry name" value="Phytase"/>
    <property type="match status" value="2"/>
</dbReference>
<proteinExistence type="predicted"/>
<keyword evidence="4" id="KW-1185">Reference proteome</keyword>
<name>Q3IFS5_PSET1</name>
<dbReference type="GO" id="GO:0016158">
    <property type="term" value="F:inositol hexakisphosphate 3-phosphatase activity"/>
    <property type="evidence" value="ECO:0007669"/>
    <property type="project" value="InterPro"/>
</dbReference>
<dbReference type="InterPro" id="IPR003431">
    <property type="entry name" value="B-propeller_Phytase"/>
</dbReference>
<dbReference type="SUPFAM" id="SSF50956">
    <property type="entry name" value="Thermostable phytase (3-phytase)"/>
    <property type="match status" value="2"/>
</dbReference>
<feature type="signal peptide" evidence="1">
    <location>
        <begin position="1"/>
        <end position="21"/>
    </location>
</feature>
<feature type="domain" description="BPP" evidence="2">
    <location>
        <begin position="314"/>
        <end position="635"/>
    </location>
</feature>
<evidence type="ECO:0000313" key="3">
    <source>
        <dbReference type="EMBL" id="CAI85536.1"/>
    </source>
</evidence>
<dbReference type="Gene3D" id="2.120.10.30">
    <property type="entry name" value="TolB, C-terminal domain"/>
    <property type="match status" value="2"/>
</dbReference>
<dbReference type="BioCyc" id="PHAL326442:PSHA_RS02130-MONOMER"/>
<dbReference type="EMBL" id="CR954246">
    <property type="protein sequence ID" value="CAI85536.1"/>
    <property type="molecule type" value="Genomic_DNA"/>
</dbReference>
<dbReference type="Proteomes" id="UP000006843">
    <property type="component" value="Chromosome I"/>
</dbReference>
<dbReference type="KEGG" id="pha:PSHAa0438"/>
<protein>
    <submittedName>
        <fullName evidence="3">Phytase domain protein</fullName>
    </submittedName>
</protein>
<dbReference type="HOGENOM" id="CLU_020351_0_0_6"/>
<dbReference type="STRING" id="326442.PSHAa0438"/>
<evidence type="ECO:0000313" key="4">
    <source>
        <dbReference type="Proteomes" id="UP000006843"/>
    </source>
</evidence>
<reference evidence="3 4" key="1">
    <citation type="journal article" date="2005" name="Genome Res.">
        <title>Coping with cold: the genome of the versatile marine Antarctica bacterium Pseudoalteromonas haloplanktis TAC125.</title>
        <authorList>
            <person name="Medigue C."/>
            <person name="Krin E."/>
            <person name="Pascal G."/>
            <person name="Barbe V."/>
            <person name="Bernsel A."/>
            <person name="Bertin P."/>
            <person name="Cheung F."/>
            <person name="Cruveiller S."/>
            <person name="Damico S."/>
            <person name="Duilio A."/>
            <person name="Fang G."/>
            <person name="Feller G."/>
            <person name="Mangenot S."/>
            <person name="Marino G."/>
            <person name="Nilsson J."/>
            <person name="Parilli E."/>
            <person name="Rocha E."/>
            <person name="Rouy Z."/>
            <person name="Sekowska A."/>
            <person name="Tutino M.L."/>
            <person name="Vallenet D."/>
            <person name="von Heijne G."/>
            <person name="Danchin A."/>
        </authorList>
    </citation>
    <scope>NUCLEOTIDE SEQUENCE [LARGE SCALE GENOMIC DNA]</scope>
    <source>
        <strain evidence="4">TAC 125</strain>
    </source>
</reference>